<sequence length="351" mass="38705">MRTTVSYETACAKTEGRFLTAVHQVRAANHLQNLRMSDFIKADVSEVDALEKVFTIIARVAKKLPREFPGDAHRAHFLRGAVIGYPWAMQPLSRQDVQPVTFQELYGELHASLSLKTDAERAVVRDRASSAADTADDGVTSVYFGGQGRRPPPKPNIEEEPTSVALLTAKEKFLGACLDAGAQHTVIGKPQAEAYMASIGQEADLETAKELWSYRLGGCSFDTLGAVSIRLPIAEDYFLQLFVKVIALNVPFLLGLDIMDRYRMYVNNVTNHLVCVNEGVAVPVVRKYGHIYLDWGSDILYTFSELQRIHKHFYHARPCQARASLRVYASVEGPGSDTRDAAAAGEDCGGL</sequence>
<protein>
    <submittedName>
        <fullName evidence="2">Uncharacterized protein</fullName>
    </submittedName>
</protein>
<evidence type="ECO:0000256" key="1">
    <source>
        <dbReference type="SAM" id="MobiDB-lite"/>
    </source>
</evidence>
<feature type="region of interest" description="Disordered" evidence="1">
    <location>
        <begin position="332"/>
        <end position="351"/>
    </location>
</feature>
<dbReference type="Proteomes" id="UP000218209">
    <property type="component" value="Unassembled WGS sequence"/>
</dbReference>
<gene>
    <name evidence="2" type="ORF">BU14_0357s0015</name>
</gene>
<proteinExistence type="predicted"/>
<reference evidence="2 3" key="1">
    <citation type="submission" date="2017-03" db="EMBL/GenBank/DDBJ databases">
        <title>WGS assembly of Porphyra umbilicalis.</title>
        <authorList>
            <person name="Brawley S.H."/>
            <person name="Blouin N.A."/>
            <person name="Ficko-Blean E."/>
            <person name="Wheeler G.L."/>
            <person name="Lohr M."/>
            <person name="Goodson H.V."/>
            <person name="Jenkins J.W."/>
            <person name="Blaby-Haas C.E."/>
            <person name="Helliwell K.E."/>
            <person name="Chan C."/>
            <person name="Marriage T."/>
            <person name="Bhattacharya D."/>
            <person name="Klein A.S."/>
            <person name="Badis Y."/>
            <person name="Brodie J."/>
            <person name="Cao Y."/>
            <person name="Collen J."/>
            <person name="Dittami S.M."/>
            <person name="Gachon C.M."/>
            <person name="Green B.R."/>
            <person name="Karpowicz S."/>
            <person name="Kim J.W."/>
            <person name="Kudahl U."/>
            <person name="Lin S."/>
            <person name="Michel G."/>
            <person name="Mittag M."/>
            <person name="Olson B.J."/>
            <person name="Pangilinan J."/>
            <person name="Peng Y."/>
            <person name="Qiu H."/>
            <person name="Shu S."/>
            <person name="Singer J.T."/>
            <person name="Smith A.G."/>
            <person name="Sprecher B.N."/>
            <person name="Wagner V."/>
            <person name="Wang W."/>
            <person name="Wang Z.-Y."/>
            <person name="Yan J."/>
            <person name="Yarish C."/>
            <person name="Zoeuner-Riek S."/>
            <person name="Zhuang Y."/>
            <person name="Zou Y."/>
            <person name="Lindquist E.A."/>
            <person name="Grimwood J."/>
            <person name="Barry K."/>
            <person name="Rokhsar D.S."/>
            <person name="Schmutz J."/>
            <person name="Stiller J.W."/>
            <person name="Grossman A.R."/>
            <person name="Prochnik S.E."/>
        </authorList>
    </citation>
    <scope>NUCLEOTIDE SEQUENCE [LARGE SCALE GENOMIC DNA]</scope>
    <source>
        <strain evidence="2">4086291</strain>
    </source>
</reference>
<evidence type="ECO:0000313" key="2">
    <source>
        <dbReference type="EMBL" id="OSX73322.1"/>
    </source>
</evidence>
<organism evidence="2 3">
    <name type="scientific">Porphyra umbilicalis</name>
    <name type="common">Purple laver</name>
    <name type="synonym">Red alga</name>
    <dbReference type="NCBI Taxonomy" id="2786"/>
    <lineage>
        <taxon>Eukaryota</taxon>
        <taxon>Rhodophyta</taxon>
        <taxon>Bangiophyceae</taxon>
        <taxon>Bangiales</taxon>
        <taxon>Bangiaceae</taxon>
        <taxon>Porphyra</taxon>
    </lineage>
</organism>
<keyword evidence="3" id="KW-1185">Reference proteome</keyword>
<accession>A0A1X6NXL6</accession>
<name>A0A1X6NXL6_PORUM</name>
<dbReference type="EMBL" id="KV919003">
    <property type="protein sequence ID" value="OSX73322.1"/>
    <property type="molecule type" value="Genomic_DNA"/>
</dbReference>
<evidence type="ECO:0000313" key="3">
    <source>
        <dbReference type="Proteomes" id="UP000218209"/>
    </source>
</evidence>
<dbReference type="AlphaFoldDB" id="A0A1X6NXL6"/>